<protein>
    <submittedName>
        <fullName evidence="3">Glycoside hydrolase family 43</fullName>
    </submittedName>
</protein>
<dbReference type="Proteomes" id="UP000051913">
    <property type="component" value="Unassembled WGS sequence"/>
</dbReference>
<sequence length="356" mass="38689">MKSNRKRWVIALLVVVLGAGGYFAWQKLGGDNLPPGFASGNGRIEAVEIDIATKTPGRIQEILFREGDFVTVGQVLARMDTTQLHAQLRQAEAQLRRAIISVDTAKSLVAQREAERKSATAVIAQRNAELDTAYRKLQRSEQLIRTNAVPQQVLDDDRAAAEGMKAAVAAAEAQRAAAEAAMSSARAQVVDAEASIDAARAAIESIKADINDSTLMAPRDGRVQFRVAQPGEVLAAGGRVLNLVDLGEVYMTFFLPTAQAGRVAIGSEVRLVLDAAPQRVIPAKATFVASVAQFTPKAVETEEERQKLMFRIRAHISPELLRRNIEQVKTGLPGRAFIRLDADTEWPAQLTEHLVK</sequence>
<proteinExistence type="predicted"/>
<dbReference type="AlphaFoldDB" id="A0A0R3KTI8"/>
<accession>A0A0R3KTI8</accession>
<organism evidence="3 4">
    <name type="scientific">Bradyrhizobium valentinum</name>
    <dbReference type="NCBI Taxonomy" id="1518501"/>
    <lineage>
        <taxon>Bacteria</taxon>
        <taxon>Pseudomonadati</taxon>
        <taxon>Pseudomonadota</taxon>
        <taxon>Alphaproteobacteria</taxon>
        <taxon>Hyphomicrobiales</taxon>
        <taxon>Nitrobacteraceae</taxon>
        <taxon>Bradyrhizobium</taxon>
    </lineage>
</organism>
<evidence type="ECO:0000259" key="2">
    <source>
        <dbReference type="Pfam" id="PF25876"/>
    </source>
</evidence>
<comment type="caution">
    <text evidence="3">The sequence shown here is derived from an EMBL/GenBank/DDBJ whole genome shotgun (WGS) entry which is preliminary data.</text>
</comment>
<dbReference type="EMBL" id="LLXX01000067">
    <property type="protein sequence ID" value="KRR09203.1"/>
    <property type="molecule type" value="Genomic_DNA"/>
</dbReference>
<dbReference type="RefSeq" id="WP_057850340.1">
    <property type="nucleotide sequence ID" value="NZ_LLXX01000067.1"/>
</dbReference>
<keyword evidence="3" id="KW-0378">Hydrolase</keyword>
<feature type="domain" description="Multidrug resistance protein MdtA-like alpha-helical hairpin" evidence="2">
    <location>
        <begin position="117"/>
        <end position="188"/>
    </location>
</feature>
<dbReference type="STRING" id="1518501.CQ10_05945"/>
<dbReference type="GO" id="GO:0016787">
    <property type="term" value="F:hydrolase activity"/>
    <property type="evidence" value="ECO:0007669"/>
    <property type="project" value="UniProtKB-KW"/>
</dbReference>
<dbReference type="Gene3D" id="2.40.30.170">
    <property type="match status" value="1"/>
</dbReference>
<dbReference type="Gene3D" id="1.10.287.470">
    <property type="entry name" value="Helix hairpin bin"/>
    <property type="match status" value="2"/>
</dbReference>
<dbReference type="Pfam" id="PF25876">
    <property type="entry name" value="HH_MFP_RND"/>
    <property type="match status" value="1"/>
</dbReference>
<evidence type="ECO:0000313" key="4">
    <source>
        <dbReference type="Proteomes" id="UP000051913"/>
    </source>
</evidence>
<feature type="coiled-coil region" evidence="1">
    <location>
        <begin position="161"/>
        <end position="209"/>
    </location>
</feature>
<evidence type="ECO:0000256" key="1">
    <source>
        <dbReference type="SAM" id="Coils"/>
    </source>
</evidence>
<evidence type="ECO:0000313" key="3">
    <source>
        <dbReference type="EMBL" id="KRR09203.1"/>
    </source>
</evidence>
<dbReference type="InterPro" id="IPR058624">
    <property type="entry name" value="MdtA-like_HH"/>
</dbReference>
<dbReference type="OrthoDB" id="9778236at2"/>
<name>A0A0R3KTI8_9BRAD</name>
<keyword evidence="4" id="KW-1185">Reference proteome</keyword>
<dbReference type="FunFam" id="2.40.50.100:FF:000077">
    <property type="entry name" value="Glycoside hydrolase family 43"/>
    <property type="match status" value="1"/>
</dbReference>
<dbReference type="SUPFAM" id="SSF111369">
    <property type="entry name" value="HlyD-like secretion proteins"/>
    <property type="match status" value="3"/>
</dbReference>
<gene>
    <name evidence="3" type="ORF">CP49_09480</name>
</gene>
<dbReference type="PANTHER" id="PTHR30438">
    <property type="entry name" value="36 KDA ANTIGEN-RELATED"/>
    <property type="match status" value="1"/>
</dbReference>
<keyword evidence="1" id="KW-0175">Coiled coil</keyword>
<dbReference type="Gene3D" id="2.40.50.100">
    <property type="match status" value="1"/>
</dbReference>
<dbReference type="GO" id="GO:0005886">
    <property type="term" value="C:plasma membrane"/>
    <property type="evidence" value="ECO:0007669"/>
    <property type="project" value="TreeGrafter"/>
</dbReference>
<reference evidence="3 4" key="1">
    <citation type="submission" date="2014-03" db="EMBL/GenBank/DDBJ databases">
        <title>Bradyrhizobium valentinum sp. nov., isolated from effective nodules of Lupinus mariae-josephae, a lupine endemic of basic-lime soils in Eastern Spain.</title>
        <authorList>
            <person name="Duran D."/>
            <person name="Rey L."/>
            <person name="Navarro A."/>
            <person name="Busquets A."/>
            <person name="Imperial J."/>
            <person name="Ruiz-Argueso T."/>
        </authorList>
    </citation>
    <scope>NUCLEOTIDE SEQUENCE [LARGE SCALE GENOMIC DNA]</scope>
    <source>
        <strain evidence="3 4">LmjM3</strain>
    </source>
</reference>
<dbReference type="PANTHER" id="PTHR30438:SF2">
    <property type="entry name" value="MEMBRANE PROTEIN"/>
    <property type="match status" value="1"/>
</dbReference>